<evidence type="ECO:0000256" key="3">
    <source>
        <dbReference type="ARBA" id="ARBA00022448"/>
    </source>
</evidence>
<accession>A0AAV5GH02</accession>
<dbReference type="SUPFAM" id="SSF103473">
    <property type="entry name" value="MFS general substrate transporter"/>
    <property type="match status" value="1"/>
</dbReference>
<feature type="transmembrane region" description="Helical" evidence="10">
    <location>
        <begin position="322"/>
        <end position="343"/>
    </location>
</feature>
<dbReference type="InterPro" id="IPR005829">
    <property type="entry name" value="Sugar_transporter_CS"/>
</dbReference>
<evidence type="ECO:0000313" key="13">
    <source>
        <dbReference type="Proteomes" id="UP001342314"/>
    </source>
</evidence>
<evidence type="ECO:0000256" key="8">
    <source>
        <dbReference type="RuleBase" id="RU003346"/>
    </source>
</evidence>
<evidence type="ECO:0000256" key="5">
    <source>
        <dbReference type="ARBA" id="ARBA00022989"/>
    </source>
</evidence>
<reference evidence="12 13" key="1">
    <citation type="submission" date="2021-12" db="EMBL/GenBank/DDBJ databases">
        <title>High titer production of polyol ester of fatty acids by Rhodotorula paludigena BS15 towards product separation-free biomass refinery.</title>
        <authorList>
            <person name="Mano J."/>
            <person name="Ono H."/>
            <person name="Tanaka T."/>
            <person name="Naito K."/>
            <person name="Sushida H."/>
            <person name="Ike M."/>
            <person name="Tokuyasu K."/>
            <person name="Kitaoka M."/>
        </authorList>
    </citation>
    <scope>NUCLEOTIDE SEQUENCE [LARGE SCALE GENOMIC DNA]</scope>
    <source>
        <strain evidence="12 13">BS15</strain>
    </source>
</reference>
<keyword evidence="4 10" id="KW-0812">Transmembrane</keyword>
<feature type="transmembrane region" description="Helical" evidence="10">
    <location>
        <begin position="12"/>
        <end position="33"/>
    </location>
</feature>
<protein>
    <recommendedName>
        <fullName evidence="11">Major facilitator superfamily (MFS) profile domain-containing protein</fullName>
    </recommendedName>
</protein>
<dbReference type="NCBIfam" id="TIGR00879">
    <property type="entry name" value="SP"/>
    <property type="match status" value="1"/>
</dbReference>
<feature type="transmembrane region" description="Helical" evidence="10">
    <location>
        <begin position="256"/>
        <end position="282"/>
    </location>
</feature>
<dbReference type="Proteomes" id="UP001342314">
    <property type="component" value="Unassembled WGS sequence"/>
</dbReference>
<evidence type="ECO:0000313" key="12">
    <source>
        <dbReference type="EMBL" id="GJN87878.1"/>
    </source>
</evidence>
<evidence type="ECO:0000256" key="1">
    <source>
        <dbReference type="ARBA" id="ARBA00004141"/>
    </source>
</evidence>
<dbReference type="PROSITE" id="PS50850">
    <property type="entry name" value="MFS"/>
    <property type="match status" value="1"/>
</dbReference>
<evidence type="ECO:0000256" key="2">
    <source>
        <dbReference type="ARBA" id="ARBA00010992"/>
    </source>
</evidence>
<dbReference type="GO" id="GO:0016020">
    <property type="term" value="C:membrane"/>
    <property type="evidence" value="ECO:0007669"/>
    <property type="project" value="UniProtKB-SubCell"/>
</dbReference>
<evidence type="ECO:0000256" key="4">
    <source>
        <dbReference type="ARBA" id="ARBA00022692"/>
    </source>
</evidence>
<feature type="domain" description="Major facilitator superfamily (MFS) profile" evidence="11">
    <location>
        <begin position="11"/>
        <end position="445"/>
    </location>
</feature>
<evidence type="ECO:0000256" key="10">
    <source>
        <dbReference type="SAM" id="Phobius"/>
    </source>
</evidence>
<proteinExistence type="inferred from homology"/>
<feature type="transmembrane region" description="Helical" evidence="10">
    <location>
        <begin position="423"/>
        <end position="441"/>
    </location>
</feature>
<comment type="catalytic activity">
    <reaction evidence="7">
        <text>myo-inositol(out) + H(+)(out) = myo-inositol(in) + H(+)(in)</text>
        <dbReference type="Rhea" id="RHEA:60364"/>
        <dbReference type="ChEBI" id="CHEBI:15378"/>
        <dbReference type="ChEBI" id="CHEBI:17268"/>
    </reaction>
</comment>
<keyword evidence="5 10" id="KW-1133">Transmembrane helix</keyword>
<organism evidence="12 13">
    <name type="scientific">Rhodotorula paludigena</name>
    <dbReference type="NCBI Taxonomy" id="86838"/>
    <lineage>
        <taxon>Eukaryota</taxon>
        <taxon>Fungi</taxon>
        <taxon>Dikarya</taxon>
        <taxon>Basidiomycota</taxon>
        <taxon>Pucciniomycotina</taxon>
        <taxon>Microbotryomycetes</taxon>
        <taxon>Sporidiobolales</taxon>
        <taxon>Sporidiobolaceae</taxon>
        <taxon>Rhodotorula</taxon>
    </lineage>
</organism>
<dbReference type="PROSITE" id="PS00217">
    <property type="entry name" value="SUGAR_TRANSPORT_2"/>
    <property type="match status" value="1"/>
</dbReference>
<dbReference type="Gene3D" id="1.20.1250.20">
    <property type="entry name" value="MFS general substrate transporter like domains"/>
    <property type="match status" value="1"/>
</dbReference>
<gene>
    <name evidence="12" type="ORF">Rhopal_000833-T1</name>
</gene>
<feature type="transmembrane region" description="Helical" evidence="10">
    <location>
        <begin position="139"/>
        <end position="162"/>
    </location>
</feature>
<evidence type="ECO:0000259" key="11">
    <source>
        <dbReference type="PROSITE" id="PS50850"/>
    </source>
</evidence>
<evidence type="ECO:0000256" key="7">
    <source>
        <dbReference type="ARBA" id="ARBA00049119"/>
    </source>
</evidence>
<feature type="transmembrane region" description="Helical" evidence="10">
    <location>
        <begin position="53"/>
        <end position="72"/>
    </location>
</feature>
<feature type="transmembrane region" description="Helical" evidence="10">
    <location>
        <begin position="174"/>
        <end position="192"/>
    </location>
</feature>
<dbReference type="InterPro" id="IPR005828">
    <property type="entry name" value="MFS_sugar_transport-like"/>
</dbReference>
<feature type="region of interest" description="Disordered" evidence="9">
    <location>
        <begin position="483"/>
        <end position="512"/>
    </location>
</feature>
<dbReference type="FunFam" id="1.20.1250.20:FF:000134">
    <property type="entry name" value="MFS sugar transporter protein"/>
    <property type="match status" value="1"/>
</dbReference>
<sequence>MVSPMLRVYRSVAIACIAPFLFGFDTGSIGGVLEQTSFQAEFGHFGETLHGVIVATILVPSVISGVFAGAVADKLSRTRTICLGSVIFAAGSAICAGSVKSIGMLIGGRIIAGFGEGLFLGTAAVYCSEISPKKRRGMMMTILQLFIATGVCAGYWTCYGATNISNSLQWRLPFVLSTALAITVAVLSLVYLPHSPRWLLLNGRRADADKVLDLIVGRDVDALNERKEMLIVPVAMTGSKRQAFLRMWQKDVRWRSILGASIQALQMMSGIDFVLFYATTLFRQAGLTGGSASFLGGGVTGIFVLVGTIATIFYVDRLGRRTIFVAGGACVATSLLVIGSLYAADKVNTTEGGKWAVIVMIEFFAFSFAASWGVVTRLYAAEIQPSRTRAAAASFSVAINQLINTLVALTGPQFLATSASGPYFTYGAVTVFTTFAAYWFMPETKGHSLEAIDDMFNEHSVPLAAPLPFSDASKALVGKYRDARERRMSRRESETIPTTDGLDDEKAAADPREAFRREMRAAKLLAPNREHEVIEE</sequence>
<dbReference type="EMBL" id="BQKY01000002">
    <property type="protein sequence ID" value="GJN87878.1"/>
    <property type="molecule type" value="Genomic_DNA"/>
</dbReference>
<dbReference type="PROSITE" id="PS00216">
    <property type="entry name" value="SUGAR_TRANSPORT_1"/>
    <property type="match status" value="1"/>
</dbReference>
<keyword evidence="13" id="KW-1185">Reference proteome</keyword>
<name>A0AAV5GH02_9BASI</name>
<feature type="compositionally biased region" description="Basic and acidic residues" evidence="9">
    <location>
        <begin position="483"/>
        <end position="494"/>
    </location>
</feature>
<dbReference type="InterPro" id="IPR050360">
    <property type="entry name" value="MFS_Sugar_Transporters"/>
</dbReference>
<dbReference type="PANTHER" id="PTHR48022:SF2">
    <property type="entry name" value="PLASTIDIC GLUCOSE TRANSPORTER 4"/>
    <property type="match status" value="1"/>
</dbReference>
<feature type="transmembrane region" description="Helical" evidence="10">
    <location>
        <begin position="355"/>
        <end position="379"/>
    </location>
</feature>
<comment type="caution">
    <text evidence="12">The sequence shown here is derived from an EMBL/GenBank/DDBJ whole genome shotgun (WGS) entry which is preliminary data.</text>
</comment>
<evidence type="ECO:0000256" key="6">
    <source>
        <dbReference type="ARBA" id="ARBA00023136"/>
    </source>
</evidence>
<feature type="transmembrane region" description="Helical" evidence="10">
    <location>
        <begin position="391"/>
        <end position="411"/>
    </location>
</feature>
<dbReference type="Pfam" id="PF00083">
    <property type="entry name" value="Sugar_tr"/>
    <property type="match status" value="1"/>
</dbReference>
<keyword evidence="6 10" id="KW-0472">Membrane</keyword>
<comment type="subcellular location">
    <subcellularLocation>
        <location evidence="1">Membrane</location>
        <topology evidence="1">Multi-pass membrane protein</topology>
    </subcellularLocation>
</comment>
<evidence type="ECO:0000256" key="9">
    <source>
        <dbReference type="SAM" id="MobiDB-lite"/>
    </source>
</evidence>
<dbReference type="PRINTS" id="PR00171">
    <property type="entry name" value="SUGRTRNSPORT"/>
</dbReference>
<dbReference type="PANTHER" id="PTHR48022">
    <property type="entry name" value="PLASTIDIC GLUCOSE TRANSPORTER 4"/>
    <property type="match status" value="1"/>
</dbReference>
<keyword evidence="3 8" id="KW-0813">Transport</keyword>
<feature type="transmembrane region" description="Helical" evidence="10">
    <location>
        <begin position="81"/>
        <end position="99"/>
    </location>
</feature>
<comment type="similarity">
    <text evidence="2 8">Belongs to the major facilitator superfamily. Sugar transporter (TC 2.A.1.1) family.</text>
</comment>
<feature type="transmembrane region" description="Helical" evidence="10">
    <location>
        <begin position="294"/>
        <end position="315"/>
    </location>
</feature>
<dbReference type="InterPro" id="IPR003663">
    <property type="entry name" value="Sugar/inositol_transpt"/>
</dbReference>
<dbReference type="InterPro" id="IPR020846">
    <property type="entry name" value="MFS_dom"/>
</dbReference>
<dbReference type="InterPro" id="IPR036259">
    <property type="entry name" value="MFS_trans_sf"/>
</dbReference>
<feature type="transmembrane region" description="Helical" evidence="10">
    <location>
        <begin position="105"/>
        <end position="127"/>
    </location>
</feature>
<dbReference type="GO" id="GO:0005351">
    <property type="term" value="F:carbohydrate:proton symporter activity"/>
    <property type="evidence" value="ECO:0007669"/>
    <property type="project" value="TreeGrafter"/>
</dbReference>
<dbReference type="AlphaFoldDB" id="A0AAV5GH02"/>